<name>A0ABS5JYQ2_9BACT</name>
<proteinExistence type="inferred from homology"/>
<organism evidence="3 4">
    <name type="scientific">Carboxylicivirga linearis</name>
    <dbReference type="NCBI Taxonomy" id="1628157"/>
    <lineage>
        <taxon>Bacteria</taxon>
        <taxon>Pseudomonadati</taxon>
        <taxon>Bacteroidota</taxon>
        <taxon>Bacteroidia</taxon>
        <taxon>Marinilabiliales</taxon>
        <taxon>Marinilabiliaceae</taxon>
        <taxon>Carboxylicivirga</taxon>
    </lineage>
</organism>
<dbReference type="EMBL" id="JAGUCO010000018">
    <property type="protein sequence ID" value="MBS2100049.1"/>
    <property type="molecule type" value="Genomic_DNA"/>
</dbReference>
<comment type="similarity">
    <text evidence="1">Belongs to the UPF0162 family.</text>
</comment>
<feature type="domain" description="Protein SirB1 N-terminal" evidence="2">
    <location>
        <begin position="103"/>
        <end position="262"/>
    </location>
</feature>
<evidence type="ECO:0000259" key="2">
    <source>
        <dbReference type="Pfam" id="PF13369"/>
    </source>
</evidence>
<reference evidence="3 4" key="1">
    <citation type="journal article" date="2015" name="Int. J. Syst. Evol. Microbiol.">
        <title>Carboxylicivirga linearis sp. nov., isolated from a sea cucumber culture pond.</title>
        <authorList>
            <person name="Wang F.Q."/>
            <person name="Zhou Y.X."/>
            <person name="Lin X.Z."/>
            <person name="Chen G.J."/>
            <person name="Du Z.J."/>
        </authorList>
    </citation>
    <scope>NUCLEOTIDE SEQUENCE [LARGE SCALE GENOMIC DNA]</scope>
    <source>
        <strain evidence="3 4">FB218</strain>
    </source>
</reference>
<accession>A0ABS5JYQ2</accession>
<keyword evidence="4" id="KW-1185">Reference proteome</keyword>
<evidence type="ECO:0000256" key="1">
    <source>
        <dbReference type="ARBA" id="ARBA00007100"/>
    </source>
</evidence>
<dbReference type="Pfam" id="PF13369">
    <property type="entry name" value="Transglut_core2"/>
    <property type="match status" value="1"/>
</dbReference>
<dbReference type="PANTHER" id="PTHR31350">
    <property type="entry name" value="SI:DKEY-261L7.2"/>
    <property type="match status" value="1"/>
</dbReference>
<gene>
    <name evidence="3" type="ORF">KEM10_17310</name>
</gene>
<evidence type="ECO:0000313" key="3">
    <source>
        <dbReference type="EMBL" id="MBS2100049.1"/>
    </source>
</evidence>
<protein>
    <submittedName>
        <fullName evidence="3">Transglutaminase family protein</fullName>
    </submittedName>
</protein>
<comment type="caution">
    <text evidence="3">The sequence shown here is derived from an EMBL/GenBank/DDBJ whole genome shotgun (WGS) entry which is preliminary data.</text>
</comment>
<sequence length="295" mass="34617">MKKERIKALITLLDDPNEEVFSSVENELLKERVDIVPELEEAWENSLDNLFQERIETIIHNIQLQDIFIELKKWLKTDHSNLLQGVYLVCKYQYPELQLSNITDVLSDLKKEIWLQLNEHLTSLEKVRVINHILFDNHKYSRNTNRFLAPENNFISEVLTTRKGNPISLSIIYSLLCNQLGMPVFGVNLPKNFILAFMDESGIVEEGEIVDTSSVMFYINPINKGAVLGRKEIEYFIKQQKLEPKEEYFLPCDNPVIIRRLFNNLVNAYENKGDENKKKEIMHLLTLFKNYEQPK</sequence>
<dbReference type="PANTHER" id="PTHR31350:SF21">
    <property type="entry name" value="F-BOX ONLY PROTEIN 21"/>
    <property type="match status" value="1"/>
</dbReference>
<dbReference type="RefSeq" id="WP_212217292.1">
    <property type="nucleotide sequence ID" value="NZ_JAGUCO010000018.1"/>
</dbReference>
<dbReference type="Proteomes" id="UP000708576">
    <property type="component" value="Unassembled WGS sequence"/>
</dbReference>
<dbReference type="InterPro" id="IPR032698">
    <property type="entry name" value="SirB1_N"/>
</dbReference>
<evidence type="ECO:0000313" key="4">
    <source>
        <dbReference type="Proteomes" id="UP000708576"/>
    </source>
</evidence>